<comment type="caution">
    <text evidence="3">The sequence shown here is derived from an EMBL/GenBank/DDBJ whole genome shotgun (WGS) entry which is preliminary data.</text>
</comment>
<feature type="domain" description="TadE-like" evidence="2">
    <location>
        <begin position="27"/>
        <end position="67"/>
    </location>
</feature>
<evidence type="ECO:0000259" key="2">
    <source>
        <dbReference type="Pfam" id="PF07811"/>
    </source>
</evidence>
<organism evidence="3 4">
    <name type="scientific">Streptomyces mirabilis</name>
    <dbReference type="NCBI Taxonomy" id="68239"/>
    <lineage>
        <taxon>Bacteria</taxon>
        <taxon>Bacillati</taxon>
        <taxon>Actinomycetota</taxon>
        <taxon>Actinomycetes</taxon>
        <taxon>Kitasatosporales</taxon>
        <taxon>Streptomycetaceae</taxon>
        <taxon>Streptomyces</taxon>
    </lineage>
</organism>
<sequence>MTAKRPASVPRPGRLARLRAWLQRDRGAMALELSTVMPLAFLMLFALIQGGVWFHGRSVAHHAAQQALDAQRAYNAAPGAGQAAARDFLERMGGSLSGARIEVEDNGDQVSVQVTGDVINLVPGWDGHVNQRVQAPKEKFRQ</sequence>
<dbReference type="EMBL" id="JARAKF010000003">
    <property type="protein sequence ID" value="MDU9001215.1"/>
    <property type="molecule type" value="Genomic_DNA"/>
</dbReference>
<feature type="transmembrane region" description="Helical" evidence="1">
    <location>
        <begin position="28"/>
        <end position="48"/>
    </location>
</feature>
<protein>
    <submittedName>
        <fullName evidence="3">TadE/TadG family type IV pilus assembly protein</fullName>
    </submittedName>
</protein>
<keyword evidence="3" id="KW-0614">Plasmid</keyword>
<keyword evidence="4" id="KW-1185">Reference proteome</keyword>
<keyword evidence="1" id="KW-0472">Membrane</keyword>
<evidence type="ECO:0000256" key="1">
    <source>
        <dbReference type="SAM" id="Phobius"/>
    </source>
</evidence>
<dbReference type="Proteomes" id="UP001257627">
    <property type="component" value="Unassembled WGS sequence"/>
</dbReference>
<keyword evidence="1" id="KW-1133">Transmembrane helix</keyword>
<proteinExistence type="predicted"/>
<dbReference type="Pfam" id="PF07811">
    <property type="entry name" value="TadE"/>
    <property type="match status" value="1"/>
</dbReference>
<dbReference type="InterPro" id="IPR012495">
    <property type="entry name" value="TadE-like_dom"/>
</dbReference>
<accession>A0ABU3V4W4</accession>
<keyword evidence="1" id="KW-0812">Transmembrane</keyword>
<geneLocation type="plasmid" evidence="3">
    <name>unnamed1</name>
</geneLocation>
<name>A0ABU3V4W4_9ACTN</name>
<evidence type="ECO:0000313" key="3">
    <source>
        <dbReference type="EMBL" id="MDU9001215.1"/>
    </source>
</evidence>
<dbReference type="RefSeq" id="WP_266943985.1">
    <property type="nucleotide sequence ID" value="NZ_JAPEMK010000002.1"/>
</dbReference>
<gene>
    <name evidence="3" type="ORF">PU648_55015</name>
</gene>
<evidence type="ECO:0000313" key="4">
    <source>
        <dbReference type="Proteomes" id="UP001257627"/>
    </source>
</evidence>
<reference evidence="3 4" key="1">
    <citation type="submission" date="2023-02" db="EMBL/GenBank/DDBJ databases">
        <authorList>
            <person name="Maleckis M."/>
        </authorList>
    </citation>
    <scope>NUCLEOTIDE SEQUENCE [LARGE SCALE GENOMIC DNA]</scope>
    <source>
        <strain evidence="3 4">P8-A2</strain>
        <plasmid evidence="3">unnamed1</plasmid>
    </source>
</reference>